<comment type="caution">
    <text evidence="1">The sequence shown here is derived from an EMBL/GenBank/DDBJ whole genome shotgun (WGS) entry which is preliminary data.</text>
</comment>
<sequence>MISVPEAKLHLRLISSLDEAEDYTDEDTLIENLIKAAYRYAEEETRTTLERRTRTLVLDAFPSGKRALELPWTPVEAVESLEYIAPDGVEQSLDVEPLRLDTRPIYPLLAPQWGSEWPATTDEPECITISVTAGHEKLPGDIRAALLLLIGHLYENRESVVIGTISSEVPMGVAMLLAPHKIHAVG</sequence>
<name>A0ABS9B497_9GAMM</name>
<dbReference type="InterPro" id="IPR011738">
    <property type="entry name" value="Phage_CHP"/>
</dbReference>
<proteinExistence type="predicted"/>
<dbReference type="Proteomes" id="UP001320154">
    <property type="component" value="Unassembled WGS sequence"/>
</dbReference>
<accession>A0ABS9B497</accession>
<gene>
    <name evidence="1" type="ORF">HOP60_09765</name>
</gene>
<keyword evidence="2" id="KW-1185">Reference proteome</keyword>
<dbReference type="EMBL" id="JABFTQ010000005">
    <property type="protein sequence ID" value="MCE8047014.1"/>
    <property type="molecule type" value="Genomic_DNA"/>
</dbReference>
<evidence type="ECO:0000313" key="1">
    <source>
        <dbReference type="EMBL" id="MCE8047014.1"/>
    </source>
</evidence>
<dbReference type="InterPro" id="IPR006450">
    <property type="entry name" value="Phage_HK97_gp6-like"/>
</dbReference>
<dbReference type="CDD" id="cd08054">
    <property type="entry name" value="gp6"/>
    <property type="match status" value="1"/>
</dbReference>
<evidence type="ECO:0000313" key="2">
    <source>
        <dbReference type="Proteomes" id="UP001320154"/>
    </source>
</evidence>
<dbReference type="NCBIfam" id="TIGR01560">
    <property type="entry name" value="put_DNA_pack"/>
    <property type="match status" value="1"/>
</dbReference>
<organism evidence="1 2">
    <name type="scientific">Billgrantia desiderata</name>
    <dbReference type="NCBI Taxonomy" id="52021"/>
    <lineage>
        <taxon>Bacteria</taxon>
        <taxon>Pseudomonadati</taxon>
        <taxon>Pseudomonadota</taxon>
        <taxon>Gammaproteobacteria</taxon>
        <taxon>Oceanospirillales</taxon>
        <taxon>Halomonadaceae</taxon>
        <taxon>Billgrantia</taxon>
    </lineage>
</organism>
<dbReference type="NCBIfam" id="TIGR02215">
    <property type="entry name" value="phage_chp_gp8"/>
    <property type="match status" value="1"/>
</dbReference>
<dbReference type="Gene3D" id="1.10.3230.30">
    <property type="entry name" value="Phage gp6-like head-tail connector protein"/>
    <property type="match status" value="1"/>
</dbReference>
<reference evidence="1 2" key="1">
    <citation type="journal article" date="2021" name="Front. Microbiol.">
        <title>Aerobic Denitrification and Heterotrophic Sulfur Oxidation in the Genus Halomonas Revealed by Six Novel Species Characterizations and Genome-Based Analysis.</title>
        <authorList>
            <person name="Wang L."/>
            <person name="Shao Z."/>
        </authorList>
    </citation>
    <scope>NUCLEOTIDE SEQUENCE [LARGE SCALE GENOMIC DNA]</scope>
    <source>
        <strain evidence="1 2">MCCC 1A05748</strain>
    </source>
</reference>
<dbReference type="RefSeq" id="WP_234250501.1">
    <property type="nucleotide sequence ID" value="NZ_JABFTQ010000005.1"/>
</dbReference>
<protein>
    <submittedName>
        <fullName evidence="1">Phage head-tail connector protein</fullName>
    </submittedName>
</protein>